<dbReference type="GO" id="GO:0141152">
    <property type="term" value="F:glycerol-3-phosphate dehydrogenase (NAD+) activity"/>
    <property type="evidence" value="ECO:0007669"/>
    <property type="project" value="RHEA"/>
</dbReference>
<keyword evidence="2 10" id="KW-0444">Lipid biosynthesis</keyword>
<feature type="binding site" evidence="10">
    <location>
        <position position="256"/>
    </location>
    <ligand>
        <name>NADPH</name>
        <dbReference type="ChEBI" id="CHEBI:57783"/>
    </ligand>
</feature>
<dbReference type="InterPro" id="IPR011128">
    <property type="entry name" value="G3P_DH_NAD-dep_N"/>
</dbReference>
<dbReference type="FunFam" id="3.40.50.720:FF:000019">
    <property type="entry name" value="Glycerol-3-phosphate dehydrogenase [NAD(P)+]"/>
    <property type="match status" value="1"/>
</dbReference>
<evidence type="ECO:0000256" key="13">
    <source>
        <dbReference type="PIRSR" id="PIRSR000114-3"/>
    </source>
</evidence>
<name>A0A5B0DTD6_9HYPH</name>
<dbReference type="InterPro" id="IPR008927">
    <property type="entry name" value="6-PGluconate_DH-like_C_sf"/>
</dbReference>
<dbReference type="NCBIfam" id="NF000942">
    <property type="entry name" value="PRK00094.1-4"/>
    <property type="match status" value="1"/>
</dbReference>
<dbReference type="InterPro" id="IPR036291">
    <property type="entry name" value="NAD(P)-bd_dom_sf"/>
</dbReference>
<dbReference type="InterPro" id="IPR013328">
    <property type="entry name" value="6PGD_dom2"/>
</dbReference>
<feature type="binding site" evidence="10">
    <location>
        <position position="141"/>
    </location>
    <ligand>
        <name>NADPH</name>
        <dbReference type="ChEBI" id="CHEBI:57783"/>
    </ligand>
</feature>
<dbReference type="GO" id="GO:0005829">
    <property type="term" value="C:cytosol"/>
    <property type="evidence" value="ECO:0007669"/>
    <property type="project" value="TreeGrafter"/>
</dbReference>
<protein>
    <recommendedName>
        <fullName evidence="10">Glycerol-3-phosphate dehydrogenase [NAD(P)+]</fullName>
        <ecNumber evidence="10">1.1.1.94</ecNumber>
    </recommendedName>
    <alternativeName>
        <fullName evidence="10">NAD(P)(+)-dependent glycerol-3-phosphate dehydrogenase</fullName>
    </alternativeName>
    <alternativeName>
        <fullName evidence="10">NAD(P)H-dependent dihydroxyacetone-phosphate reductase</fullName>
    </alternativeName>
</protein>
<evidence type="ECO:0000256" key="11">
    <source>
        <dbReference type="PIRSR" id="PIRSR000114-1"/>
    </source>
</evidence>
<comment type="similarity">
    <text evidence="1 10 14">Belongs to the NAD-dependent glycerol-3-phosphate dehydrogenase family.</text>
</comment>
<feature type="binding site" evidence="10">
    <location>
        <position position="35"/>
    </location>
    <ligand>
        <name>NADPH</name>
        <dbReference type="ChEBI" id="CHEBI:57783"/>
    </ligand>
</feature>
<evidence type="ECO:0000256" key="8">
    <source>
        <dbReference type="ARBA" id="ARBA00023209"/>
    </source>
</evidence>
<comment type="caution">
    <text evidence="10">Lacks conserved residue(s) required for the propagation of feature annotation.</text>
</comment>
<feature type="binding site" evidence="13">
    <location>
        <begin position="11"/>
        <end position="16"/>
    </location>
    <ligand>
        <name>NAD(+)</name>
        <dbReference type="ChEBI" id="CHEBI:57540"/>
    </ligand>
</feature>
<dbReference type="Proteomes" id="UP000324738">
    <property type="component" value="Unassembled WGS sequence"/>
</dbReference>
<dbReference type="Gene3D" id="3.40.50.720">
    <property type="entry name" value="NAD(P)-binding Rossmann-like Domain"/>
    <property type="match status" value="1"/>
</dbReference>
<feature type="binding site" evidence="10">
    <location>
        <position position="255"/>
    </location>
    <ligand>
        <name>sn-glycerol 3-phosphate</name>
        <dbReference type="ChEBI" id="CHEBI:57597"/>
    </ligand>
</feature>
<feature type="binding site" evidence="10">
    <location>
        <position position="15"/>
    </location>
    <ligand>
        <name>NADPH</name>
        <dbReference type="ChEBI" id="CHEBI:57783"/>
    </ligand>
</feature>
<dbReference type="UniPathway" id="UPA00940"/>
<comment type="subcellular location">
    <subcellularLocation>
        <location evidence="10">Cytoplasm</location>
    </subcellularLocation>
</comment>
<proteinExistence type="inferred from homology"/>
<dbReference type="GO" id="GO:0005975">
    <property type="term" value="P:carbohydrate metabolic process"/>
    <property type="evidence" value="ECO:0007669"/>
    <property type="project" value="InterPro"/>
</dbReference>
<evidence type="ECO:0000256" key="3">
    <source>
        <dbReference type="ARBA" id="ARBA00022741"/>
    </source>
</evidence>
<comment type="caution">
    <text evidence="18">The sequence shown here is derived from an EMBL/GenBank/DDBJ whole genome shotgun (WGS) entry which is preliminary data.</text>
</comment>
<feature type="binding site" evidence="10">
    <location>
        <position position="192"/>
    </location>
    <ligand>
        <name>sn-glycerol 3-phosphate</name>
        <dbReference type="ChEBI" id="CHEBI:57597"/>
    </ligand>
</feature>
<dbReference type="PANTHER" id="PTHR11728">
    <property type="entry name" value="GLYCEROL-3-PHOSPHATE DEHYDROGENASE"/>
    <property type="match status" value="1"/>
</dbReference>
<dbReference type="RefSeq" id="WP_149300963.1">
    <property type="nucleotide sequence ID" value="NZ_VTWH01000003.1"/>
</dbReference>
<dbReference type="EC" id="1.1.1.94" evidence="10"/>
<keyword evidence="4 10" id="KW-0521">NADP</keyword>
<evidence type="ECO:0000256" key="7">
    <source>
        <dbReference type="ARBA" id="ARBA00023098"/>
    </source>
</evidence>
<dbReference type="GO" id="GO:0006650">
    <property type="term" value="P:glycerophospholipid metabolic process"/>
    <property type="evidence" value="ECO:0007669"/>
    <property type="project" value="UniProtKB-UniRule"/>
</dbReference>
<evidence type="ECO:0000256" key="6">
    <source>
        <dbReference type="ARBA" id="ARBA00023027"/>
    </source>
</evidence>
<keyword evidence="9 10" id="KW-1208">Phospholipid metabolism</keyword>
<feature type="binding site" evidence="13">
    <location>
        <position position="256"/>
    </location>
    <ligand>
        <name>NAD(+)</name>
        <dbReference type="ChEBI" id="CHEBI:57540"/>
    </ligand>
</feature>
<feature type="binding site" evidence="12">
    <location>
        <begin position="256"/>
        <end position="257"/>
    </location>
    <ligand>
        <name>substrate</name>
    </ligand>
</feature>
<dbReference type="GO" id="GO:0141153">
    <property type="term" value="F:glycerol-3-phosphate dehydrogenase (NADP+) activity"/>
    <property type="evidence" value="ECO:0007669"/>
    <property type="project" value="RHEA"/>
</dbReference>
<evidence type="ECO:0000256" key="12">
    <source>
        <dbReference type="PIRSR" id="PIRSR000114-2"/>
    </source>
</evidence>
<dbReference type="Gene3D" id="1.10.1040.10">
    <property type="entry name" value="N-(1-d-carboxylethyl)-l-norvaline Dehydrogenase, domain 2"/>
    <property type="match status" value="1"/>
</dbReference>
<evidence type="ECO:0000256" key="14">
    <source>
        <dbReference type="RuleBase" id="RU000437"/>
    </source>
</evidence>
<feature type="binding site" evidence="10">
    <location>
        <position position="256"/>
    </location>
    <ligand>
        <name>sn-glycerol 3-phosphate</name>
        <dbReference type="ChEBI" id="CHEBI:57597"/>
    </ligand>
</feature>
<evidence type="ECO:0000256" key="1">
    <source>
        <dbReference type="ARBA" id="ARBA00011009"/>
    </source>
</evidence>
<organism evidence="18 19">
    <name type="scientific">Aureimonas fodinaquatilis</name>
    <dbReference type="NCBI Taxonomy" id="2565783"/>
    <lineage>
        <taxon>Bacteria</taxon>
        <taxon>Pseudomonadati</taxon>
        <taxon>Pseudomonadota</taxon>
        <taxon>Alphaproteobacteria</taxon>
        <taxon>Hyphomicrobiales</taxon>
        <taxon>Aurantimonadaceae</taxon>
        <taxon>Aureimonas</taxon>
    </lineage>
</organism>
<feature type="binding site" evidence="10">
    <location>
        <position position="52"/>
    </location>
    <ligand>
        <name>NADPH</name>
        <dbReference type="ChEBI" id="CHEBI:57783"/>
    </ligand>
</feature>
<keyword evidence="10" id="KW-0963">Cytoplasm</keyword>
<keyword evidence="6 10" id="KW-0520">NAD</keyword>
<feature type="binding site" evidence="10">
    <location>
        <position position="257"/>
    </location>
    <ligand>
        <name>sn-glycerol 3-phosphate</name>
        <dbReference type="ChEBI" id="CHEBI:57597"/>
    </ligand>
</feature>
<dbReference type="GO" id="GO:0046168">
    <property type="term" value="P:glycerol-3-phosphate catabolic process"/>
    <property type="evidence" value="ECO:0007669"/>
    <property type="project" value="InterPro"/>
</dbReference>
<dbReference type="InterPro" id="IPR006168">
    <property type="entry name" value="G3P_DH_NAD-dep"/>
</dbReference>
<comment type="catalytic activity">
    <reaction evidence="10 15">
        <text>sn-glycerol 3-phosphate + NADP(+) = dihydroxyacetone phosphate + NADPH + H(+)</text>
        <dbReference type="Rhea" id="RHEA:11096"/>
        <dbReference type="ChEBI" id="CHEBI:15378"/>
        <dbReference type="ChEBI" id="CHEBI:57597"/>
        <dbReference type="ChEBI" id="CHEBI:57642"/>
        <dbReference type="ChEBI" id="CHEBI:57783"/>
        <dbReference type="ChEBI" id="CHEBI:58349"/>
        <dbReference type="EC" id="1.1.1.94"/>
    </reaction>
</comment>
<feature type="binding site" evidence="10">
    <location>
        <position position="277"/>
    </location>
    <ligand>
        <name>NADPH</name>
        <dbReference type="ChEBI" id="CHEBI:57783"/>
    </ligand>
</feature>
<keyword evidence="8 10" id="KW-0594">Phospholipid biosynthesis</keyword>
<feature type="active site" description="Proton acceptor" evidence="10 11">
    <location>
        <position position="192"/>
    </location>
</feature>
<evidence type="ECO:0000259" key="16">
    <source>
        <dbReference type="Pfam" id="PF01210"/>
    </source>
</evidence>
<dbReference type="PANTHER" id="PTHR11728:SF1">
    <property type="entry name" value="GLYCEROL-3-PHOSPHATE DEHYDROGENASE [NAD(+)] 2, CHLOROPLASTIC"/>
    <property type="match status" value="1"/>
</dbReference>
<dbReference type="Pfam" id="PF07479">
    <property type="entry name" value="NAD_Gly3P_dh_C"/>
    <property type="match status" value="1"/>
</dbReference>
<dbReference type="PIRSF" id="PIRSF000114">
    <property type="entry name" value="Glycerol-3-P_dh"/>
    <property type="match status" value="1"/>
</dbReference>
<evidence type="ECO:0000256" key="5">
    <source>
        <dbReference type="ARBA" id="ARBA00023002"/>
    </source>
</evidence>
<keyword evidence="3 10" id="KW-0547">Nucleotide-binding</keyword>
<accession>A0A5B0DTD6</accession>
<keyword evidence="5 10" id="KW-0560">Oxidoreductase</keyword>
<dbReference type="GO" id="GO:0051287">
    <property type="term" value="F:NAD binding"/>
    <property type="evidence" value="ECO:0007669"/>
    <property type="project" value="InterPro"/>
</dbReference>
<feature type="binding site" evidence="10">
    <location>
        <position position="139"/>
    </location>
    <ligand>
        <name>sn-glycerol 3-phosphate</name>
        <dbReference type="ChEBI" id="CHEBI:57597"/>
    </ligand>
</feature>
<evidence type="ECO:0000256" key="9">
    <source>
        <dbReference type="ARBA" id="ARBA00023264"/>
    </source>
</evidence>
<dbReference type="GO" id="GO:0046167">
    <property type="term" value="P:glycerol-3-phosphate biosynthetic process"/>
    <property type="evidence" value="ECO:0007669"/>
    <property type="project" value="UniProtKB-UniRule"/>
</dbReference>
<dbReference type="HAMAP" id="MF_00394">
    <property type="entry name" value="NAD_Glyc3P_dehydrog"/>
    <property type="match status" value="1"/>
</dbReference>
<feature type="binding site" evidence="10">
    <location>
        <position position="137"/>
    </location>
    <ligand>
        <name>sn-glycerol 3-phosphate</name>
        <dbReference type="ChEBI" id="CHEBI:57597"/>
    </ligand>
</feature>
<dbReference type="SUPFAM" id="SSF51735">
    <property type="entry name" value="NAD(P)-binding Rossmann-fold domains"/>
    <property type="match status" value="1"/>
</dbReference>
<dbReference type="EMBL" id="VTWH01000003">
    <property type="protein sequence ID" value="KAA0969678.1"/>
    <property type="molecule type" value="Genomic_DNA"/>
</dbReference>
<comment type="catalytic activity">
    <reaction evidence="10">
        <text>sn-glycerol 3-phosphate + NAD(+) = dihydroxyacetone phosphate + NADH + H(+)</text>
        <dbReference type="Rhea" id="RHEA:11092"/>
        <dbReference type="ChEBI" id="CHEBI:15378"/>
        <dbReference type="ChEBI" id="CHEBI:57540"/>
        <dbReference type="ChEBI" id="CHEBI:57597"/>
        <dbReference type="ChEBI" id="CHEBI:57642"/>
        <dbReference type="ChEBI" id="CHEBI:57945"/>
        <dbReference type="EC" id="1.1.1.94"/>
    </reaction>
</comment>
<gene>
    <name evidence="10" type="primary">gpsA</name>
    <name evidence="18" type="ORF">FPY71_14250</name>
</gene>
<feature type="binding site" evidence="10">
    <location>
        <position position="245"/>
    </location>
    <ligand>
        <name>sn-glycerol 3-phosphate</name>
        <dbReference type="ChEBI" id="CHEBI:57597"/>
    </ligand>
</feature>
<feature type="binding site" evidence="12">
    <location>
        <position position="109"/>
    </location>
    <ligand>
        <name>substrate</name>
    </ligand>
</feature>
<keyword evidence="19" id="KW-1185">Reference proteome</keyword>
<sequence length="329" mass="34021">MTDRQVIAIIGGGAWGTALAAVAARKGHDTRLYAREQQTVEAINKRQENRAYLPGIALPPQLKATNSLEQALDGADLTLIAVPAQTLRQLTQQIKAHLQPGVPLVLCSKGIEKGTGRFISQVVAEELPDAPVAILSGPSFAMDVARGLPTAVTLAASDVELADSLAATLSSETLRIYASSDVTGVEAGGAIKNVLALAAGTIAGRGLGASAGAAVITRGFVELRRLGEALGARTETLMGLSGLGDLVLTCSSAQSRNFAYGMAVGRGEDLTALKLAEGVHSASVAARIAREHGIDAPIIQTVAEVLEGTVSLDEAIRALLTRPLKREID</sequence>
<evidence type="ECO:0000256" key="4">
    <source>
        <dbReference type="ARBA" id="ARBA00022857"/>
    </source>
</evidence>
<feature type="binding site" evidence="13">
    <location>
        <position position="274"/>
    </location>
    <ligand>
        <name>NAD(+)</name>
        <dbReference type="ChEBI" id="CHEBI:57540"/>
    </ligand>
</feature>
<dbReference type="NCBIfam" id="NF000940">
    <property type="entry name" value="PRK00094.1-2"/>
    <property type="match status" value="1"/>
</dbReference>
<feature type="domain" description="Glycerol-3-phosphate dehydrogenase NAD-dependent C-terminal" evidence="17">
    <location>
        <begin position="181"/>
        <end position="316"/>
    </location>
</feature>
<feature type="domain" description="Glycerol-3-phosphate dehydrogenase NAD-dependent N-terminal" evidence="16">
    <location>
        <begin position="7"/>
        <end position="161"/>
    </location>
</feature>
<evidence type="ECO:0000256" key="2">
    <source>
        <dbReference type="ARBA" id="ARBA00022516"/>
    </source>
</evidence>
<dbReference type="Pfam" id="PF01210">
    <property type="entry name" value="NAD_Gly3P_dh_N"/>
    <property type="match status" value="1"/>
</dbReference>
<dbReference type="InterPro" id="IPR006109">
    <property type="entry name" value="G3P_DH_NAD-dep_C"/>
</dbReference>
<evidence type="ECO:0000313" key="18">
    <source>
        <dbReference type="EMBL" id="KAA0969678.1"/>
    </source>
</evidence>
<dbReference type="OrthoDB" id="9812273at2"/>
<evidence type="ECO:0000259" key="17">
    <source>
        <dbReference type="Pfam" id="PF07479"/>
    </source>
</evidence>
<dbReference type="PRINTS" id="PR00077">
    <property type="entry name" value="GPDHDRGNASE"/>
</dbReference>
<evidence type="ECO:0000256" key="15">
    <source>
        <dbReference type="RuleBase" id="RU000439"/>
    </source>
</evidence>
<reference evidence="18 19" key="1">
    <citation type="submission" date="2019-08" db="EMBL/GenBank/DDBJ databases">
        <title>Aureimonas fodiniaquatilis sp. nov., isolated from a coal mine wastewater.</title>
        <authorList>
            <person name="Kim W."/>
        </authorList>
    </citation>
    <scope>NUCLEOTIDE SEQUENCE [LARGE SCALE GENOMIC DNA]</scope>
    <source>
        <strain evidence="18 19">CAU 1482</strain>
    </source>
</reference>
<dbReference type="SUPFAM" id="SSF48179">
    <property type="entry name" value="6-phosphogluconate dehydrogenase C-terminal domain-like"/>
    <property type="match status" value="1"/>
</dbReference>
<comment type="function">
    <text evidence="10">Catalyzes the reduction of the glycolytic intermediate dihydroxyacetone phosphate (DHAP) to sn-glycerol 3-phosphate (G3P), the key precursor for phospholipid synthesis.</text>
</comment>
<feature type="binding site" evidence="10">
    <location>
        <position position="275"/>
    </location>
    <ligand>
        <name>NADPH</name>
        <dbReference type="ChEBI" id="CHEBI:57783"/>
    </ligand>
</feature>
<keyword evidence="7 10" id="KW-0443">Lipid metabolism</keyword>
<evidence type="ECO:0000313" key="19">
    <source>
        <dbReference type="Proteomes" id="UP000324738"/>
    </source>
</evidence>
<dbReference type="GO" id="GO:0008654">
    <property type="term" value="P:phospholipid biosynthetic process"/>
    <property type="evidence" value="ECO:0007669"/>
    <property type="project" value="UniProtKB-KW"/>
</dbReference>
<feature type="binding site" evidence="10">
    <location>
        <position position="109"/>
    </location>
    <ligand>
        <name>NADPH</name>
        <dbReference type="ChEBI" id="CHEBI:57783"/>
    </ligand>
</feature>
<dbReference type="AlphaFoldDB" id="A0A5B0DTD6"/>
<feature type="binding site" evidence="13">
    <location>
        <position position="141"/>
    </location>
    <ligand>
        <name>NAD(+)</name>
        <dbReference type="ChEBI" id="CHEBI:57540"/>
    </ligand>
</feature>
<feature type="binding site" evidence="10">
    <location>
        <position position="109"/>
    </location>
    <ligand>
        <name>sn-glycerol 3-phosphate</name>
        <dbReference type="ChEBI" id="CHEBI:57597"/>
    </ligand>
</feature>
<comment type="pathway">
    <text evidence="10">Membrane lipid metabolism; glycerophospholipid metabolism.</text>
</comment>
<evidence type="ECO:0000256" key="10">
    <source>
        <dbReference type="HAMAP-Rule" id="MF_00394"/>
    </source>
</evidence>